<evidence type="ECO:0000313" key="3">
    <source>
        <dbReference type="EMBL" id="SSX31027.1"/>
    </source>
</evidence>
<dbReference type="EMBL" id="UFQT01001564">
    <property type="protein sequence ID" value="SSX31027.1"/>
    <property type="molecule type" value="Genomic_DNA"/>
</dbReference>
<feature type="region of interest" description="Disordered" evidence="2">
    <location>
        <begin position="602"/>
        <end position="622"/>
    </location>
</feature>
<comment type="similarity">
    <text evidence="1">Belongs to the SAPAP family.</text>
</comment>
<protein>
    <submittedName>
        <fullName evidence="3">CSON003191 protein</fullName>
    </submittedName>
</protein>
<feature type="compositionally biased region" description="Basic residues" evidence="2">
    <location>
        <begin position="740"/>
        <end position="749"/>
    </location>
</feature>
<evidence type="ECO:0000256" key="2">
    <source>
        <dbReference type="SAM" id="MobiDB-lite"/>
    </source>
</evidence>
<dbReference type="Pfam" id="PF03359">
    <property type="entry name" value="GKAP"/>
    <property type="match status" value="1"/>
</dbReference>
<dbReference type="PANTHER" id="PTHR12353:SF1">
    <property type="entry name" value="DISKS LARGE-ASSOCIATED PROTEIN 5"/>
    <property type="match status" value="1"/>
</dbReference>
<dbReference type="AlphaFoldDB" id="A0A336MRX8"/>
<evidence type="ECO:0000256" key="1">
    <source>
        <dbReference type="ARBA" id="ARBA00008839"/>
    </source>
</evidence>
<accession>A0A336MRX8</accession>
<feature type="region of interest" description="Disordered" evidence="2">
    <location>
        <begin position="727"/>
        <end position="749"/>
    </location>
</feature>
<dbReference type="OMA" id="MQLEKWK"/>
<dbReference type="GO" id="GO:0023052">
    <property type="term" value="P:signaling"/>
    <property type="evidence" value="ECO:0007669"/>
    <property type="project" value="InterPro"/>
</dbReference>
<dbReference type="PANTHER" id="PTHR12353">
    <property type="entry name" value="DISKS LARGE-ASSOCIATED PROTEIN DAP SAP90/PSD-95-ASSOCIATED PROTEIN"/>
    <property type="match status" value="1"/>
</dbReference>
<proteinExistence type="inferred from homology"/>
<name>A0A336MRX8_CULSO</name>
<organism evidence="3">
    <name type="scientific">Culicoides sonorensis</name>
    <name type="common">Biting midge</name>
    <dbReference type="NCBI Taxonomy" id="179676"/>
    <lineage>
        <taxon>Eukaryota</taxon>
        <taxon>Metazoa</taxon>
        <taxon>Ecdysozoa</taxon>
        <taxon>Arthropoda</taxon>
        <taxon>Hexapoda</taxon>
        <taxon>Insecta</taxon>
        <taxon>Pterygota</taxon>
        <taxon>Neoptera</taxon>
        <taxon>Endopterygota</taxon>
        <taxon>Diptera</taxon>
        <taxon>Nematocera</taxon>
        <taxon>Chironomoidea</taxon>
        <taxon>Ceratopogonidae</taxon>
        <taxon>Ceratopogoninae</taxon>
        <taxon>Culicoides</taxon>
        <taxon>Monoculicoides</taxon>
    </lineage>
</organism>
<dbReference type="InterPro" id="IPR005026">
    <property type="entry name" value="SAPAP"/>
</dbReference>
<dbReference type="VEuPathDB" id="VectorBase:CSON003191"/>
<sequence length="749" mass="86202">MDHQGLYKSRLEVGNARNKAVRNHQERVKKQRGQAFLQNRNLDKETSVSPIIPEKFDRDVRSVEKKAGTIKSKTKTNERILKIREIRKRNESKSTDNRSPFISAVPVNRIVPKKRDILEKKMEKFHNRQQKVNKNREIASTKKRKSLGKSQLIVKTKANNVRVLVSKPMMARSNLVVKKEIQTPISSKTEPQPGTSKLCQPENLEERRLKTSEKLSNKFAAPSLTLAPQTNKNELTSFNLCQSFITSTTSKRVSSVKIVPDKELTNDTFLDGISPISDATPFKFEARRSSKYSKHNPDSLLLKGLPEPHITDDRVMEDNDEVFVFGAKGMTKTTNKSREQSINDELNVTFTQNEDEEEKISAEGNDNDNENIETTVHSNAKVSIDIERNTIAKTHYETLDSEIQRLTERNSKWQTIKDDNELDENIVGLINSAIGQSELLMRKKFPKFRELINLYEEKKNERQVFADDLEGWWTTVTMEIESIDKRFAQLEKCQANEWNMPEETECPVARPKRGRKKVERKKGTVSESLKAYIRNIKQQAQKKNDHLPEYEPSENVQLMMVKRRAETPRKSIAKRRSLNCSGCCTTPSSNRKSKVVKSISKLTISEQPNSESKSDRKSARKRNYVQIHENAKTEVEEVISPNVLKPKNKRNTKSVLFAAKDFEIPDNDNKTPHLDRKNNMLMDLNNENTPVMDNHVPMDMSNVTLSRGRQIRTRTPKPKVLMDMSEQHSPMSNFSESNKKKSSRLFKNL</sequence>
<feature type="compositionally biased region" description="Polar residues" evidence="2">
    <location>
        <begin position="602"/>
        <end position="611"/>
    </location>
</feature>
<reference evidence="3" key="1">
    <citation type="submission" date="2018-07" db="EMBL/GenBank/DDBJ databases">
        <authorList>
            <person name="Quirk P.G."/>
            <person name="Krulwich T.A."/>
        </authorList>
    </citation>
    <scope>NUCLEOTIDE SEQUENCE</scope>
</reference>
<gene>
    <name evidence="3" type="primary">CSON003191</name>
</gene>